<organism evidence="14 15">
    <name type="scientific">Escallonia herrerae</name>
    <dbReference type="NCBI Taxonomy" id="1293975"/>
    <lineage>
        <taxon>Eukaryota</taxon>
        <taxon>Viridiplantae</taxon>
        <taxon>Streptophyta</taxon>
        <taxon>Embryophyta</taxon>
        <taxon>Tracheophyta</taxon>
        <taxon>Spermatophyta</taxon>
        <taxon>Magnoliopsida</taxon>
        <taxon>eudicotyledons</taxon>
        <taxon>Gunneridae</taxon>
        <taxon>Pentapetalae</taxon>
        <taxon>asterids</taxon>
        <taxon>campanulids</taxon>
        <taxon>Escalloniales</taxon>
        <taxon>Escalloniaceae</taxon>
        <taxon>Escallonia</taxon>
    </lineage>
</organism>
<accession>A0AA88SQM2</accession>
<dbReference type="PANTHER" id="PTHR48006:SF66">
    <property type="entry name" value="PROTEIN KINASE DOMAIN-CONTAINING PROTEIN"/>
    <property type="match status" value="1"/>
</dbReference>
<feature type="signal peptide" evidence="12">
    <location>
        <begin position="1"/>
        <end position="24"/>
    </location>
</feature>
<keyword evidence="5 12" id="KW-0732">Signal</keyword>
<dbReference type="GO" id="GO:0016020">
    <property type="term" value="C:membrane"/>
    <property type="evidence" value="ECO:0007669"/>
    <property type="project" value="UniProtKB-SubCell"/>
</dbReference>
<protein>
    <recommendedName>
        <fullName evidence="2">non-specific serine/threonine protein kinase</fullName>
        <ecNumber evidence="2">2.7.11.1</ecNumber>
    </recommendedName>
</protein>
<dbReference type="GO" id="GO:0005524">
    <property type="term" value="F:ATP binding"/>
    <property type="evidence" value="ECO:0007669"/>
    <property type="project" value="UniProtKB-KW"/>
</dbReference>
<dbReference type="FunFam" id="2.60.120.430:FF:000004">
    <property type="entry name" value="Putative leucine-rich repeat receptor-like serine/threonine-protein kinase"/>
    <property type="match status" value="1"/>
</dbReference>
<gene>
    <name evidence="14" type="ORF">RJ639_024874</name>
</gene>
<comment type="catalytic activity">
    <reaction evidence="11">
        <text>L-seryl-[protein] + ATP = O-phospho-L-seryl-[protein] + ADP + H(+)</text>
        <dbReference type="Rhea" id="RHEA:17989"/>
        <dbReference type="Rhea" id="RHEA-COMP:9863"/>
        <dbReference type="Rhea" id="RHEA-COMP:11604"/>
        <dbReference type="ChEBI" id="CHEBI:15378"/>
        <dbReference type="ChEBI" id="CHEBI:29999"/>
        <dbReference type="ChEBI" id="CHEBI:30616"/>
        <dbReference type="ChEBI" id="CHEBI:83421"/>
        <dbReference type="ChEBI" id="CHEBI:456216"/>
        <dbReference type="EC" id="2.7.11.1"/>
    </reaction>
</comment>
<dbReference type="InterPro" id="IPR051824">
    <property type="entry name" value="LRR_Rcpt-Like_S/T_Kinase"/>
</dbReference>
<dbReference type="Pfam" id="PF00560">
    <property type="entry name" value="LRR_1"/>
    <property type="match status" value="4"/>
</dbReference>
<keyword evidence="3" id="KW-0597">Phosphoprotein</keyword>
<evidence type="ECO:0000313" key="15">
    <source>
        <dbReference type="Proteomes" id="UP001188597"/>
    </source>
</evidence>
<evidence type="ECO:0000256" key="3">
    <source>
        <dbReference type="ARBA" id="ARBA00022553"/>
    </source>
</evidence>
<evidence type="ECO:0000256" key="6">
    <source>
        <dbReference type="ARBA" id="ARBA00022741"/>
    </source>
</evidence>
<keyword evidence="15" id="KW-1185">Reference proteome</keyword>
<evidence type="ECO:0000259" key="13">
    <source>
        <dbReference type="Pfam" id="PF11721"/>
    </source>
</evidence>
<dbReference type="GO" id="GO:0004674">
    <property type="term" value="F:protein serine/threonine kinase activity"/>
    <property type="evidence" value="ECO:0007669"/>
    <property type="project" value="UniProtKB-EC"/>
</dbReference>
<sequence>MARIISTLMLILSVLLCFEASGIAAQTGKLPEEEVDALKEIAEQLGKSDWDFNLNPCDGNSNWSTQYYSNSVSCNCSNPGFHHHWQSYLLSPQCKAFRITLVYHHWQSYLLSRLLSNVCSYLSSNYLSGPIPPEWASTKLESLYLGNNLFSGTVPAELGSLVNLKQLYFTANNLTGGLPLELNKLTRLTGLRISDLNGEGSEFPVLSNITGMQKLMLRSCNISGKIPDYIAHMPALDTLDLSFNKLEGDIPNLGHLGSLKDLYLTGNILTGPIPDWVKGRDTEWCLSPCSKDMYALHINCGGSTTTIGNRTYEADQYLAGSAKFVPFPGNWGTSSTGQFWDRDETSDDYTAKNVSVLRMNDSELYTTARLSPLSLTYYARCLANGNYTVTLHFAEIIFRDNRSYQSLGRRVFDVYLQAERKLKNFDIENEAQGVDKAVKRIFKAVVSDKILEIRFQYTGKGTVLVPVSGSYGP</sequence>
<dbReference type="PROSITE" id="PS51450">
    <property type="entry name" value="LRR"/>
    <property type="match status" value="1"/>
</dbReference>
<keyword evidence="4" id="KW-0808">Transferase</keyword>
<dbReference type="Gene3D" id="3.80.10.10">
    <property type="entry name" value="Ribonuclease Inhibitor"/>
    <property type="match status" value="2"/>
</dbReference>
<keyword evidence="6" id="KW-0547">Nucleotide-binding</keyword>
<dbReference type="PANTHER" id="PTHR48006">
    <property type="entry name" value="LEUCINE-RICH REPEAT-CONTAINING PROTEIN DDB_G0281931-RELATED"/>
    <property type="match status" value="1"/>
</dbReference>
<keyword evidence="7" id="KW-0067">ATP-binding</keyword>
<evidence type="ECO:0000256" key="4">
    <source>
        <dbReference type="ARBA" id="ARBA00022679"/>
    </source>
</evidence>
<comment type="catalytic activity">
    <reaction evidence="10">
        <text>L-threonyl-[protein] + ATP = O-phospho-L-threonyl-[protein] + ADP + H(+)</text>
        <dbReference type="Rhea" id="RHEA:46608"/>
        <dbReference type="Rhea" id="RHEA-COMP:11060"/>
        <dbReference type="Rhea" id="RHEA-COMP:11605"/>
        <dbReference type="ChEBI" id="CHEBI:15378"/>
        <dbReference type="ChEBI" id="CHEBI:30013"/>
        <dbReference type="ChEBI" id="CHEBI:30616"/>
        <dbReference type="ChEBI" id="CHEBI:61977"/>
        <dbReference type="ChEBI" id="CHEBI:456216"/>
        <dbReference type="EC" id="2.7.11.1"/>
    </reaction>
</comment>
<dbReference type="Proteomes" id="UP001188597">
    <property type="component" value="Unassembled WGS sequence"/>
</dbReference>
<comment type="subcellular location">
    <subcellularLocation>
        <location evidence="1">Membrane</location>
        <topology evidence="1">Single-pass type I membrane protein</topology>
    </subcellularLocation>
</comment>
<evidence type="ECO:0000256" key="8">
    <source>
        <dbReference type="ARBA" id="ARBA00023170"/>
    </source>
</evidence>
<evidence type="ECO:0000256" key="7">
    <source>
        <dbReference type="ARBA" id="ARBA00022840"/>
    </source>
</evidence>
<evidence type="ECO:0000256" key="12">
    <source>
        <dbReference type="SAM" id="SignalP"/>
    </source>
</evidence>
<dbReference type="Pfam" id="PF11721">
    <property type="entry name" value="Malectin"/>
    <property type="match status" value="1"/>
</dbReference>
<feature type="domain" description="Malectin" evidence="13">
    <location>
        <begin position="295"/>
        <end position="472"/>
    </location>
</feature>
<evidence type="ECO:0000256" key="9">
    <source>
        <dbReference type="ARBA" id="ARBA00023180"/>
    </source>
</evidence>
<reference evidence="14" key="1">
    <citation type="submission" date="2022-12" db="EMBL/GenBank/DDBJ databases">
        <title>Draft genome assemblies for two species of Escallonia (Escalloniales).</title>
        <authorList>
            <person name="Chanderbali A."/>
            <person name="Dervinis C."/>
            <person name="Anghel I."/>
            <person name="Soltis D."/>
            <person name="Soltis P."/>
            <person name="Zapata F."/>
        </authorList>
    </citation>
    <scope>NUCLEOTIDE SEQUENCE</scope>
    <source>
        <strain evidence="14">UCBG64.0493</strain>
        <tissue evidence="14">Leaf</tissue>
    </source>
</reference>
<evidence type="ECO:0000256" key="5">
    <source>
        <dbReference type="ARBA" id="ARBA00022729"/>
    </source>
</evidence>
<dbReference type="InterPro" id="IPR021720">
    <property type="entry name" value="Malectin_dom"/>
</dbReference>
<name>A0AA88SQM2_9ASTE</name>
<comment type="caution">
    <text evidence="14">The sequence shown here is derived from an EMBL/GenBank/DDBJ whole genome shotgun (WGS) entry which is preliminary data.</text>
</comment>
<dbReference type="InterPro" id="IPR032675">
    <property type="entry name" value="LRR_dom_sf"/>
</dbReference>
<evidence type="ECO:0000256" key="10">
    <source>
        <dbReference type="ARBA" id="ARBA00047899"/>
    </source>
</evidence>
<dbReference type="InterPro" id="IPR001611">
    <property type="entry name" value="Leu-rich_rpt"/>
</dbReference>
<proteinExistence type="predicted"/>
<dbReference type="AlphaFoldDB" id="A0AA88SQM2"/>
<dbReference type="EMBL" id="JAVXUP010004571">
    <property type="protein sequence ID" value="KAK2996940.1"/>
    <property type="molecule type" value="Genomic_DNA"/>
</dbReference>
<keyword evidence="9" id="KW-0325">Glycoprotein</keyword>
<evidence type="ECO:0000256" key="1">
    <source>
        <dbReference type="ARBA" id="ARBA00004479"/>
    </source>
</evidence>
<keyword evidence="8" id="KW-0675">Receptor</keyword>
<dbReference type="SUPFAM" id="SSF52058">
    <property type="entry name" value="L domain-like"/>
    <property type="match status" value="1"/>
</dbReference>
<evidence type="ECO:0000256" key="2">
    <source>
        <dbReference type="ARBA" id="ARBA00012513"/>
    </source>
</evidence>
<feature type="chain" id="PRO_5041674340" description="non-specific serine/threonine protein kinase" evidence="12">
    <location>
        <begin position="25"/>
        <end position="473"/>
    </location>
</feature>
<feature type="non-terminal residue" evidence="14">
    <location>
        <position position="473"/>
    </location>
</feature>
<dbReference type="Gene3D" id="2.60.120.430">
    <property type="entry name" value="Galactose-binding lectin"/>
    <property type="match status" value="1"/>
</dbReference>
<dbReference type="EC" id="2.7.11.1" evidence="2"/>
<evidence type="ECO:0000313" key="14">
    <source>
        <dbReference type="EMBL" id="KAK2996940.1"/>
    </source>
</evidence>
<evidence type="ECO:0000256" key="11">
    <source>
        <dbReference type="ARBA" id="ARBA00048679"/>
    </source>
</evidence>